<dbReference type="EMBL" id="QLMA01000004">
    <property type="protein sequence ID" value="RAJ81817.1"/>
    <property type="molecule type" value="Genomic_DNA"/>
</dbReference>
<dbReference type="PANTHER" id="PTHR42696">
    <property type="entry name" value="ASPARTATE AMMONIA-LYASE"/>
    <property type="match status" value="1"/>
</dbReference>
<comment type="catalytic activity">
    <reaction evidence="6">
        <text>L-aspartate = fumarate + NH4(+)</text>
        <dbReference type="Rhea" id="RHEA:16601"/>
        <dbReference type="ChEBI" id="CHEBI:28938"/>
        <dbReference type="ChEBI" id="CHEBI:29806"/>
        <dbReference type="ChEBI" id="CHEBI:29991"/>
        <dbReference type="EC" id="4.3.1.1"/>
    </reaction>
</comment>
<dbReference type="InterPro" id="IPR022761">
    <property type="entry name" value="Fumarate_lyase_N"/>
</dbReference>
<dbReference type="InterPro" id="IPR020557">
    <property type="entry name" value="Fumarate_lyase_CS"/>
</dbReference>
<proteinExistence type="inferred from homology"/>
<dbReference type="PANTHER" id="PTHR42696:SF2">
    <property type="entry name" value="ASPARTATE AMMONIA-LYASE"/>
    <property type="match status" value="1"/>
</dbReference>
<dbReference type="OrthoDB" id="9802809at2"/>
<dbReference type="Gene3D" id="1.10.40.30">
    <property type="entry name" value="Fumarase/aspartase (C-terminal domain)"/>
    <property type="match status" value="1"/>
</dbReference>
<feature type="domain" description="Fumarase C C-terminal" evidence="8">
    <location>
        <begin position="408"/>
        <end position="461"/>
    </location>
</feature>
<dbReference type="GO" id="GO:0006531">
    <property type="term" value="P:aspartate metabolic process"/>
    <property type="evidence" value="ECO:0007669"/>
    <property type="project" value="InterPro"/>
</dbReference>
<evidence type="ECO:0000256" key="4">
    <source>
        <dbReference type="ARBA" id="ARBA00023239"/>
    </source>
</evidence>
<dbReference type="GO" id="GO:0006099">
    <property type="term" value="P:tricarboxylic acid cycle"/>
    <property type="evidence" value="ECO:0007669"/>
    <property type="project" value="InterPro"/>
</dbReference>
<dbReference type="NCBIfam" id="TIGR00839">
    <property type="entry name" value="aspA"/>
    <property type="match status" value="1"/>
</dbReference>
<dbReference type="Gene3D" id="1.10.275.10">
    <property type="entry name" value="Fumarase/aspartase (N-terminal domain)"/>
    <property type="match status" value="1"/>
</dbReference>
<dbReference type="AlphaFoldDB" id="A0A327VXU8"/>
<dbReference type="InterPro" id="IPR051546">
    <property type="entry name" value="Aspartate_Ammonia-Lyase"/>
</dbReference>
<dbReference type="Pfam" id="PF10415">
    <property type="entry name" value="FumaraseC_C"/>
    <property type="match status" value="1"/>
</dbReference>
<gene>
    <name evidence="9" type="ORF">CLV59_10442</name>
</gene>
<dbReference type="Proteomes" id="UP000249819">
    <property type="component" value="Unassembled WGS sequence"/>
</dbReference>
<dbReference type="PRINTS" id="PR00149">
    <property type="entry name" value="FUMRATELYASE"/>
</dbReference>
<dbReference type="InterPro" id="IPR008948">
    <property type="entry name" value="L-Aspartase-like"/>
</dbReference>
<dbReference type="SUPFAM" id="SSF48557">
    <property type="entry name" value="L-aspartase-like"/>
    <property type="match status" value="1"/>
</dbReference>
<dbReference type="PRINTS" id="PR00145">
    <property type="entry name" value="ARGSUCLYASE"/>
</dbReference>
<protein>
    <recommendedName>
        <fullName evidence="3 5">Aspartate ammonia-lyase</fullName>
        <shortName evidence="6">Aspartase</shortName>
        <ecNumber evidence="2 5">4.3.1.1</ecNumber>
    </recommendedName>
</protein>
<keyword evidence="10" id="KW-1185">Reference proteome</keyword>
<dbReference type="NCBIfam" id="NF008909">
    <property type="entry name" value="PRK12273.1"/>
    <property type="match status" value="1"/>
</dbReference>
<evidence type="ECO:0000259" key="7">
    <source>
        <dbReference type="Pfam" id="PF00206"/>
    </source>
</evidence>
<dbReference type="GO" id="GO:0005829">
    <property type="term" value="C:cytosol"/>
    <property type="evidence" value="ECO:0007669"/>
    <property type="project" value="TreeGrafter"/>
</dbReference>
<comment type="similarity">
    <text evidence="1 6">Belongs to the class-II fumarase/aspartase family. Aspartase subfamily.</text>
</comment>
<dbReference type="FunFam" id="1.20.200.10:FF:000001">
    <property type="entry name" value="Fumarate hydratase, mitochondrial"/>
    <property type="match status" value="1"/>
</dbReference>
<name>A0A327VXU8_9BACT</name>
<evidence type="ECO:0000256" key="3">
    <source>
        <dbReference type="ARBA" id="ARBA00016146"/>
    </source>
</evidence>
<keyword evidence="4 6" id="KW-0456">Lyase</keyword>
<dbReference type="GO" id="GO:0008797">
    <property type="term" value="F:aspartate ammonia-lyase activity"/>
    <property type="evidence" value="ECO:0007669"/>
    <property type="project" value="UniProtKB-UniRule"/>
</dbReference>
<dbReference type="FunFam" id="1.10.275.10:FF:000001">
    <property type="entry name" value="Fumarate hydratase, mitochondrial"/>
    <property type="match status" value="1"/>
</dbReference>
<dbReference type="PROSITE" id="PS00163">
    <property type="entry name" value="FUMARATE_LYASES"/>
    <property type="match status" value="1"/>
</dbReference>
<dbReference type="InterPro" id="IPR004708">
    <property type="entry name" value="ApsA"/>
</dbReference>
<dbReference type="InterPro" id="IPR018951">
    <property type="entry name" value="Fumarase_C_C"/>
</dbReference>
<accession>A0A327VXU8</accession>
<evidence type="ECO:0000313" key="10">
    <source>
        <dbReference type="Proteomes" id="UP000249819"/>
    </source>
</evidence>
<feature type="domain" description="Fumarate lyase N-terminal" evidence="7">
    <location>
        <begin position="11"/>
        <end position="342"/>
    </location>
</feature>
<comment type="caution">
    <text evidence="9">The sequence shown here is derived from an EMBL/GenBank/DDBJ whole genome shotgun (WGS) entry which is preliminary data.</text>
</comment>
<evidence type="ECO:0000256" key="5">
    <source>
        <dbReference type="NCBIfam" id="TIGR00839"/>
    </source>
</evidence>
<dbReference type="Pfam" id="PF00206">
    <property type="entry name" value="Lyase_1"/>
    <property type="match status" value="1"/>
</dbReference>
<evidence type="ECO:0000313" key="9">
    <source>
        <dbReference type="EMBL" id="RAJ81817.1"/>
    </source>
</evidence>
<sequence>MSKRIEHDFLGEMEIPQDVYYGIQTMRALENFHITGIPLKVEPLFVQSLGYVKKAAAMANRDLGVLDKNIAEYIIKASDRVINGEFDGQFLSDLIQGGAGTSVNMNANEVIANVALEMMGHKKGEYQFCHPNNHVNCSQSTNDAYPTAFRIALINKLTGYKEELSQLADAFAAKGEEFRDVLKMGRTQLQDAVPMSLGDEFKAFATNLGEESPRVEDSKRLISEINMGATAIGTGVNAPKGYSDLVTKYLREVTGLDLSLAADLIEATYDAGAYVQLSGVLKRTAVKVSKICNDLRLLSSGPRAGLNEINLPPMQPGSSIMPGKVNPVIPEVVNQTAFYVIGADLTVTLAAEAGQLQLNVMEPVLSFALFTSISYMSNACRTLREKCVRGITANAEHCRQMVMNSIGIVTQLNPVIGYEKSASIAREALETGKSVHDIAVKEKQYITQEKWDEIFTFDNLIRPQFIK</sequence>
<evidence type="ECO:0000256" key="6">
    <source>
        <dbReference type="RuleBase" id="RU362017"/>
    </source>
</evidence>
<reference evidence="9 10" key="1">
    <citation type="submission" date="2018-06" db="EMBL/GenBank/DDBJ databases">
        <title>Genomic Encyclopedia of Archaeal and Bacterial Type Strains, Phase II (KMG-II): from individual species to whole genera.</title>
        <authorList>
            <person name="Goeker M."/>
        </authorList>
    </citation>
    <scope>NUCLEOTIDE SEQUENCE [LARGE SCALE GENOMIC DNA]</scope>
    <source>
        <strain evidence="9 10">DSM 29821</strain>
    </source>
</reference>
<organism evidence="9 10">
    <name type="scientific">Chitinophaga dinghuensis</name>
    <dbReference type="NCBI Taxonomy" id="1539050"/>
    <lineage>
        <taxon>Bacteria</taxon>
        <taxon>Pseudomonadati</taxon>
        <taxon>Bacteroidota</taxon>
        <taxon>Chitinophagia</taxon>
        <taxon>Chitinophagales</taxon>
        <taxon>Chitinophagaceae</taxon>
        <taxon>Chitinophaga</taxon>
    </lineage>
</organism>
<dbReference type="CDD" id="cd01357">
    <property type="entry name" value="Aspartase"/>
    <property type="match status" value="1"/>
</dbReference>
<evidence type="ECO:0000259" key="8">
    <source>
        <dbReference type="Pfam" id="PF10415"/>
    </source>
</evidence>
<evidence type="ECO:0000256" key="2">
    <source>
        <dbReference type="ARBA" id="ARBA00012992"/>
    </source>
</evidence>
<dbReference type="InterPro" id="IPR024083">
    <property type="entry name" value="Fumarase/histidase_N"/>
</dbReference>
<dbReference type="InterPro" id="IPR000362">
    <property type="entry name" value="Fumarate_lyase_fam"/>
</dbReference>
<evidence type="ECO:0000256" key="1">
    <source>
        <dbReference type="ARBA" id="ARBA00005596"/>
    </source>
</evidence>
<dbReference type="Gene3D" id="1.20.200.10">
    <property type="entry name" value="Fumarase/aspartase (Central domain)"/>
    <property type="match status" value="1"/>
</dbReference>
<dbReference type="EC" id="4.3.1.1" evidence="2 5"/>
<dbReference type="RefSeq" id="WP_111592384.1">
    <property type="nucleotide sequence ID" value="NZ_QLMA01000004.1"/>
</dbReference>